<dbReference type="InterPro" id="IPR023203">
    <property type="entry name" value="TTHA0068_sf"/>
</dbReference>
<gene>
    <name evidence="1" type="ORF">SAMN04487969_104113</name>
</gene>
<sequence length="187" mass="20929">MGMKYPDHYVSYLVEFHATRDFFECHELLEEYWKEHPADERALIWVGLIQLAVGQYHERRGNLAGAAKMYAQALGKLTAESLDSLGLDGAKAVVELEAALARAEKLEDAISSAYKDINLVIVDAQLQVLCEQECAERGLAQSKWGLPSEMADEALIHRHTLRDRSDVIAARAEAIAARKKKPSTHNR</sequence>
<proteinExistence type="predicted"/>
<evidence type="ECO:0000313" key="2">
    <source>
        <dbReference type="Proteomes" id="UP000183410"/>
    </source>
</evidence>
<organism evidence="1 2">
    <name type="scientific">Paenibacillus algorifonticola</name>
    <dbReference type="NCBI Taxonomy" id="684063"/>
    <lineage>
        <taxon>Bacteria</taxon>
        <taxon>Bacillati</taxon>
        <taxon>Bacillota</taxon>
        <taxon>Bacilli</taxon>
        <taxon>Bacillales</taxon>
        <taxon>Paenibacillaceae</taxon>
        <taxon>Paenibacillus</taxon>
    </lineage>
</organism>
<dbReference type="EMBL" id="FONN01000004">
    <property type="protein sequence ID" value="SFE60252.1"/>
    <property type="molecule type" value="Genomic_DNA"/>
</dbReference>
<protein>
    <recommendedName>
        <fullName evidence="3">DUF309 domain-containing protein</fullName>
    </recommendedName>
</protein>
<dbReference type="SUPFAM" id="SSF140663">
    <property type="entry name" value="TTHA0068-like"/>
    <property type="match status" value="1"/>
</dbReference>
<dbReference type="PANTHER" id="PTHR34796:SF1">
    <property type="entry name" value="EXPRESSED PROTEIN"/>
    <property type="match status" value="1"/>
</dbReference>
<dbReference type="OrthoDB" id="165483at2"/>
<dbReference type="AlphaFoldDB" id="A0A1I2BW87"/>
<keyword evidence="2" id="KW-1185">Reference proteome</keyword>
<dbReference type="Gene3D" id="1.10.3450.10">
    <property type="entry name" value="TTHA0068-like"/>
    <property type="match status" value="1"/>
</dbReference>
<dbReference type="Proteomes" id="UP000183410">
    <property type="component" value="Unassembled WGS sequence"/>
</dbReference>
<dbReference type="Pfam" id="PF03745">
    <property type="entry name" value="DUF309"/>
    <property type="match status" value="1"/>
</dbReference>
<accession>A0A1I2BW87</accession>
<name>A0A1I2BW87_9BACL</name>
<dbReference type="InterPro" id="IPR005500">
    <property type="entry name" value="DUF309"/>
</dbReference>
<dbReference type="PANTHER" id="PTHR34796">
    <property type="entry name" value="EXPRESSED PROTEIN"/>
    <property type="match status" value="1"/>
</dbReference>
<evidence type="ECO:0008006" key="3">
    <source>
        <dbReference type="Google" id="ProtNLM"/>
    </source>
</evidence>
<evidence type="ECO:0000313" key="1">
    <source>
        <dbReference type="EMBL" id="SFE60252.1"/>
    </source>
</evidence>
<reference evidence="2" key="1">
    <citation type="submission" date="2016-10" db="EMBL/GenBank/DDBJ databases">
        <authorList>
            <person name="Varghese N."/>
            <person name="Submissions S."/>
        </authorList>
    </citation>
    <scope>NUCLEOTIDE SEQUENCE [LARGE SCALE GENOMIC DNA]</scope>
    <source>
        <strain evidence="2">CGMCC 1.10223</strain>
    </source>
</reference>